<organism evidence="16 17">
    <name type="scientific">Phenylobacterium montanum</name>
    <dbReference type="NCBI Taxonomy" id="2823693"/>
    <lineage>
        <taxon>Bacteria</taxon>
        <taxon>Pseudomonadati</taxon>
        <taxon>Pseudomonadota</taxon>
        <taxon>Alphaproteobacteria</taxon>
        <taxon>Caulobacterales</taxon>
        <taxon>Caulobacteraceae</taxon>
        <taxon>Phenylobacterium</taxon>
    </lineage>
</organism>
<evidence type="ECO:0000259" key="14">
    <source>
        <dbReference type="PROSITE" id="PS50110"/>
    </source>
</evidence>
<evidence type="ECO:0000256" key="7">
    <source>
        <dbReference type="ARBA" id="ARBA00022840"/>
    </source>
</evidence>
<dbReference type="Pfam" id="PF08447">
    <property type="entry name" value="PAS_3"/>
    <property type="match status" value="1"/>
</dbReference>
<evidence type="ECO:0000256" key="11">
    <source>
        <dbReference type="PROSITE-ProRule" id="PRU00169"/>
    </source>
</evidence>
<evidence type="ECO:0000256" key="8">
    <source>
        <dbReference type="ARBA" id="ARBA00023012"/>
    </source>
</evidence>
<evidence type="ECO:0000256" key="2">
    <source>
        <dbReference type="ARBA" id="ARBA00012438"/>
    </source>
</evidence>
<dbReference type="PRINTS" id="PR00344">
    <property type="entry name" value="BCTRLSENSOR"/>
</dbReference>
<keyword evidence="17" id="KW-1185">Reference proteome</keyword>
<name>A0A975G476_9CAUL</name>
<dbReference type="NCBIfam" id="TIGR00229">
    <property type="entry name" value="sensory_box"/>
    <property type="match status" value="1"/>
</dbReference>
<dbReference type="InterPro" id="IPR004358">
    <property type="entry name" value="Sig_transdc_His_kin-like_C"/>
</dbReference>
<dbReference type="Gene3D" id="1.10.287.130">
    <property type="match status" value="1"/>
</dbReference>
<dbReference type="Pfam" id="PF00072">
    <property type="entry name" value="Response_reg"/>
    <property type="match status" value="1"/>
</dbReference>
<dbReference type="GO" id="GO:0005524">
    <property type="term" value="F:ATP binding"/>
    <property type="evidence" value="ECO:0007669"/>
    <property type="project" value="UniProtKB-KW"/>
</dbReference>
<dbReference type="InterPro" id="IPR003594">
    <property type="entry name" value="HATPase_dom"/>
</dbReference>
<gene>
    <name evidence="16" type="ORF">KCG34_17805</name>
</gene>
<dbReference type="EC" id="2.7.13.3" evidence="2"/>
<feature type="coiled-coil region" evidence="12">
    <location>
        <begin position="285"/>
        <end position="312"/>
    </location>
</feature>
<dbReference type="Proteomes" id="UP000676409">
    <property type="component" value="Chromosome"/>
</dbReference>
<dbReference type="PROSITE" id="PS50110">
    <property type="entry name" value="RESPONSE_REGULATORY"/>
    <property type="match status" value="1"/>
</dbReference>
<sequence>MRIAAGEPTSEIFSAIIAGVEAAHPGVLCSILLLRDGCQIASAAAPSLPAFYSQAIDGVLVGPKAGSCGTAMYRGERVIVEDIANDPLWADYKDLAAQAGLASCWSEPIIGADGRPLGAFAMYQRRPARPDERDMGAIAAAAHLAAITLDRDAARGALAESEARARKAAAAERASMEEVEMFFDVSTDLLCISNLAGEIQRVNRAWTRMLGHAPEAVVGQDFRTLLHPDDIEPTRERVRGLGSTADEITITNRYRCADGSYRPIEWRARLSGERLFGIGRDVTEREAAQAAMKRAQEAAEAANRAKSDFLANMSHEVRTPLNGVIGILGALAHTELTPQQREMVDLIQASGATLERLVSDILDISKIEAGRLELEASDFDLEAALDSVLEVARIRCDDKGVAFRVERGPTARGRFIGDAVRIKQILDNLLSNAVKFTRAGEISVTVGVVEPAEMTGSAELMLSVSDTGIGFDPAMAESLFDRFSQADGAITRRFGGTGLGLSICKALTEMMDGRIEAQSVPGEGSRFSFRAPLPRAMPLQDYDQAQAVAAGEAAPGQASVRDTGPLRVLLAEDNPTNQKVVSLILGPVGAEVTVAENGAEALEAFRTGAFDLVLMDLQMPVMDGLAATRAIRALEAAEPGRPRTPIAVLSANAMAHHRDEALEAGADLHIAKPVTPRGLIEGVERALAAG</sequence>
<dbReference type="PROSITE" id="PS50112">
    <property type="entry name" value="PAS"/>
    <property type="match status" value="1"/>
</dbReference>
<dbReference type="InterPro" id="IPR036890">
    <property type="entry name" value="HATPase_C_sf"/>
</dbReference>
<dbReference type="InterPro" id="IPR000014">
    <property type="entry name" value="PAS"/>
</dbReference>
<dbReference type="FunFam" id="3.30.565.10:FF:000010">
    <property type="entry name" value="Sensor histidine kinase RcsC"/>
    <property type="match status" value="1"/>
</dbReference>
<dbReference type="EMBL" id="CP073078">
    <property type="protein sequence ID" value="QUD90830.1"/>
    <property type="molecule type" value="Genomic_DNA"/>
</dbReference>
<feature type="modified residue" description="4-aspartylphosphate" evidence="11">
    <location>
        <position position="616"/>
    </location>
</feature>
<dbReference type="Pfam" id="PF13185">
    <property type="entry name" value="GAF_2"/>
    <property type="match status" value="1"/>
</dbReference>
<accession>A0A975G476</accession>
<dbReference type="KEGG" id="caul:KCG34_17805"/>
<keyword evidence="7" id="KW-0067">ATP-binding</keyword>
<dbReference type="InterPro" id="IPR011006">
    <property type="entry name" value="CheY-like_superfamily"/>
</dbReference>
<dbReference type="InterPro" id="IPR035965">
    <property type="entry name" value="PAS-like_dom_sf"/>
</dbReference>
<evidence type="ECO:0000256" key="12">
    <source>
        <dbReference type="SAM" id="Coils"/>
    </source>
</evidence>
<dbReference type="SUPFAM" id="SSF52172">
    <property type="entry name" value="CheY-like"/>
    <property type="match status" value="1"/>
</dbReference>
<protein>
    <recommendedName>
        <fullName evidence="10">Sensory/regulatory protein RpfC</fullName>
        <ecNumber evidence="2">2.7.13.3</ecNumber>
    </recommendedName>
</protein>
<dbReference type="SMART" id="SM00091">
    <property type="entry name" value="PAS"/>
    <property type="match status" value="1"/>
</dbReference>
<dbReference type="CDD" id="cd16922">
    <property type="entry name" value="HATPase_EvgS-ArcB-TorS-like"/>
    <property type="match status" value="1"/>
</dbReference>
<dbReference type="SMART" id="SM00448">
    <property type="entry name" value="REC"/>
    <property type="match status" value="1"/>
</dbReference>
<evidence type="ECO:0000256" key="5">
    <source>
        <dbReference type="ARBA" id="ARBA00022741"/>
    </source>
</evidence>
<evidence type="ECO:0000259" key="13">
    <source>
        <dbReference type="PROSITE" id="PS50109"/>
    </source>
</evidence>
<dbReference type="CDD" id="cd00130">
    <property type="entry name" value="PAS"/>
    <property type="match status" value="1"/>
</dbReference>
<keyword evidence="4" id="KW-0808">Transferase</keyword>
<dbReference type="SMART" id="SM00388">
    <property type="entry name" value="HisKA"/>
    <property type="match status" value="1"/>
</dbReference>
<dbReference type="InterPro" id="IPR005467">
    <property type="entry name" value="His_kinase_dom"/>
</dbReference>
<feature type="domain" description="Histidine kinase" evidence="13">
    <location>
        <begin position="312"/>
        <end position="535"/>
    </location>
</feature>
<keyword evidence="5" id="KW-0547">Nucleotide-binding</keyword>
<dbReference type="InterPro" id="IPR003661">
    <property type="entry name" value="HisK_dim/P_dom"/>
</dbReference>
<dbReference type="SUPFAM" id="SSF55781">
    <property type="entry name" value="GAF domain-like"/>
    <property type="match status" value="1"/>
</dbReference>
<reference evidence="16" key="1">
    <citation type="submission" date="2021-04" db="EMBL/GenBank/DDBJ databases">
        <title>The complete genome sequence of Caulobacter sp. S6.</title>
        <authorList>
            <person name="Tang Y."/>
            <person name="Ouyang W."/>
            <person name="Liu Q."/>
            <person name="Huang B."/>
            <person name="Guo Z."/>
            <person name="Lei P."/>
        </authorList>
    </citation>
    <scope>NUCLEOTIDE SEQUENCE</scope>
    <source>
        <strain evidence="16">S6</strain>
    </source>
</reference>
<dbReference type="AlphaFoldDB" id="A0A975G476"/>
<dbReference type="CDD" id="cd17546">
    <property type="entry name" value="REC_hyHK_CKI1_RcsC-like"/>
    <property type="match status" value="1"/>
</dbReference>
<feature type="domain" description="PAS" evidence="15">
    <location>
        <begin position="175"/>
        <end position="239"/>
    </location>
</feature>
<evidence type="ECO:0000256" key="10">
    <source>
        <dbReference type="ARBA" id="ARBA00068150"/>
    </source>
</evidence>
<dbReference type="SUPFAM" id="SSF55874">
    <property type="entry name" value="ATPase domain of HSP90 chaperone/DNA topoisomerase II/histidine kinase"/>
    <property type="match status" value="1"/>
</dbReference>
<dbReference type="SUPFAM" id="SSF47384">
    <property type="entry name" value="Homodimeric domain of signal transducing histidine kinase"/>
    <property type="match status" value="1"/>
</dbReference>
<dbReference type="Gene3D" id="3.30.450.20">
    <property type="entry name" value="PAS domain"/>
    <property type="match status" value="1"/>
</dbReference>
<comment type="subunit">
    <text evidence="9">At low DSF concentrations, interacts with RpfF.</text>
</comment>
<dbReference type="Gene3D" id="3.30.450.40">
    <property type="match status" value="1"/>
</dbReference>
<evidence type="ECO:0000256" key="3">
    <source>
        <dbReference type="ARBA" id="ARBA00022553"/>
    </source>
</evidence>
<dbReference type="Pfam" id="PF02518">
    <property type="entry name" value="HATPase_c"/>
    <property type="match status" value="1"/>
</dbReference>
<dbReference type="GO" id="GO:0000155">
    <property type="term" value="F:phosphorelay sensor kinase activity"/>
    <property type="evidence" value="ECO:0007669"/>
    <property type="project" value="InterPro"/>
</dbReference>
<evidence type="ECO:0000313" key="17">
    <source>
        <dbReference type="Proteomes" id="UP000676409"/>
    </source>
</evidence>
<keyword evidence="12" id="KW-0175">Coiled coil</keyword>
<dbReference type="Gene3D" id="3.40.50.2300">
    <property type="match status" value="1"/>
</dbReference>
<dbReference type="SUPFAM" id="SSF55785">
    <property type="entry name" value="PYP-like sensor domain (PAS domain)"/>
    <property type="match status" value="1"/>
</dbReference>
<proteinExistence type="predicted"/>
<keyword evidence="6" id="KW-0418">Kinase</keyword>
<keyword evidence="8" id="KW-0902">Two-component regulatory system</keyword>
<evidence type="ECO:0000256" key="9">
    <source>
        <dbReference type="ARBA" id="ARBA00064003"/>
    </source>
</evidence>
<dbReference type="InterPro" id="IPR001789">
    <property type="entry name" value="Sig_transdc_resp-reg_receiver"/>
</dbReference>
<dbReference type="PANTHER" id="PTHR45339:SF1">
    <property type="entry name" value="HYBRID SIGNAL TRANSDUCTION HISTIDINE KINASE J"/>
    <property type="match status" value="1"/>
</dbReference>
<dbReference type="SMART" id="SM00065">
    <property type="entry name" value="GAF"/>
    <property type="match status" value="1"/>
</dbReference>
<dbReference type="InterPro" id="IPR036097">
    <property type="entry name" value="HisK_dim/P_sf"/>
</dbReference>
<dbReference type="PANTHER" id="PTHR45339">
    <property type="entry name" value="HYBRID SIGNAL TRANSDUCTION HISTIDINE KINASE J"/>
    <property type="match status" value="1"/>
</dbReference>
<dbReference type="FunFam" id="1.10.287.130:FF:000002">
    <property type="entry name" value="Two-component osmosensing histidine kinase"/>
    <property type="match status" value="1"/>
</dbReference>
<evidence type="ECO:0000313" key="16">
    <source>
        <dbReference type="EMBL" id="QUD90830.1"/>
    </source>
</evidence>
<evidence type="ECO:0000256" key="4">
    <source>
        <dbReference type="ARBA" id="ARBA00022679"/>
    </source>
</evidence>
<dbReference type="CDD" id="cd00082">
    <property type="entry name" value="HisKA"/>
    <property type="match status" value="1"/>
</dbReference>
<dbReference type="InterPro" id="IPR013655">
    <property type="entry name" value="PAS_fold_3"/>
</dbReference>
<dbReference type="PROSITE" id="PS50109">
    <property type="entry name" value="HIS_KIN"/>
    <property type="match status" value="1"/>
</dbReference>
<comment type="catalytic activity">
    <reaction evidence="1">
        <text>ATP + protein L-histidine = ADP + protein N-phospho-L-histidine.</text>
        <dbReference type="EC" id="2.7.13.3"/>
    </reaction>
</comment>
<evidence type="ECO:0000256" key="1">
    <source>
        <dbReference type="ARBA" id="ARBA00000085"/>
    </source>
</evidence>
<evidence type="ECO:0000259" key="15">
    <source>
        <dbReference type="PROSITE" id="PS50112"/>
    </source>
</evidence>
<dbReference type="InterPro" id="IPR003018">
    <property type="entry name" value="GAF"/>
</dbReference>
<evidence type="ECO:0000256" key="6">
    <source>
        <dbReference type="ARBA" id="ARBA00022777"/>
    </source>
</evidence>
<feature type="domain" description="Response regulatory" evidence="14">
    <location>
        <begin position="567"/>
        <end position="687"/>
    </location>
</feature>
<dbReference type="InterPro" id="IPR029016">
    <property type="entry name" value="GAF-like_dom_sf"/>
</dbReference>
<keyword evidence="3 11" id="KW-0597">Phosphoprotein</keyword>
<dbReference type="Pfam" id="PF00512">
    <property type="entry name" value="HisKA"/>
    <property type="match status" value="1"/>
</dbReference>
<dbReference type="Gene3D" id="3.30.565.10">
    <property type="entry name" value="Histidine kinase-like ATPase, C-terminal domain"/>
    <property type="match status" value="1"/>
</dbReference>
<dbReference type="SMART" id="SM00387">
    <property type="entry name" value="HATPase_c"/>
    <property type="match status" value="1"/>
</dbReference>